<dbReference type="RefSeq" id="WP_189604198.1">
    <property type="nucleotide sequence ID" value="NZ_BMXB01000004.1"/>
</dbReference>
<reference evidence="1" key="2">
    <citation type="submission" date="2020-09" db="EMBL/GenBank/DDBJ databases">
        <authorList>
            <person name="Sun Q."/>
            <person name="Kim S."/>
        </authorList>
    </citation>
    <scope>NUCLEOTIDE SEQUENCE</scope>
    <source>
        <strain evidence="1">KCTC 12719</strain>
    </source>
</reference>
<organism evidence="1 2">
    <name type="scientific">Salinimicrobium marinum</name>
    <dbReference type="NCBI Taxonomy" id="680283"/>
    <lineage>
        <taxon>Bacteria</taxon>
        <taxon>Pseudomonadati</taxon>
        <taxon>Bacteroidota</taxon>
        <taxon>Flavobacteriia</taxon>
        <taxon>Flavobacteriales</taxon>
        <taxon>Flavobacteriaceae</taxon>
        <taxon>Salinimicrobium</taxon>
    </lineage>
</organism>
<dbReference type="Proteomes" id="UP000610456">
    <property type="component" value="Unassembled WGS sequence"/>
</dbReference>
<evidence type="ECO:0000313" key="2">
    <source>
        <dbReference type="Proteomes" id="UP000610456"/>
    </source>
</evidence>
<evidence type="ECO:0000313" key="1">
    <source>
        <dbReference type="EMBL" id="GHA35252.1"/>
    </source>
</evidence>
<gene>
    <name evidence="1" type="ORF">GCM10007103_16000</name>
</gene>
<comment type="caution">
    <text evidence="1">The sequence shown here is derived from an EMBL/GenBank/DDBJ whole genome shotgun (WGS) entry which is preliminary data.</text>
</comment>
<proteinExistence type="predicted"/>
<accession>A0A918VXQ9</accession>
<protein>
    <submittedName>
        <fullName evidence="1">Uncharacterized protein</fullName>
    </submittedName>
</protein>
<name>A0A918VXQ9_9FLAO</name>
<reference evidence="1" key="1">
    <citation type="journal article" date="2014" name="Int. J. Syst. Evol. Microbiol.">
        <title>Complete genome sequence of Corynebacterium casei LMG S-19264T (=DSM 44701T), isolated from a smear-ripened cheese.</title>
        <authorList>
            <consortium name="US DOE Joint Genome Institute (JGI-PGF)"/>
            <person name="Walter F."/>
            <person name="Albersmeier A."/>
            <person name="Kalinowski J."/>
            <person name="Ruckert C."/>
        </authorList>
    </citation>
    <scope>NUCLEOTIDE SEQUENCE</scope>
    <source>
        <strain evidence="1">KCTC 12719</strain>
    </source>
</reference>
<dbReference type="EMBL" id="BMXB01000004">
    <property type="protein sequence ID" value="GHA35252.1"/>
    <property type="molecule type" value="Genomic_DNA"/>
</dbReference>
<keyword evidence="2" id="KW-1185">Reference proteome</keyword>
<dbReference type="AlphaFoldDB" id="A0A918VXQ9"/>
<sequence length="242" mass="29024">MSIRIFLFFLLVTITSSWVRSQETSHDYVEVYKDFDSIFGLENTSLFHGVEYIEEHRMVNEKQKFFKTRYFTKARIEYDGKVFYDVPAKYSIWDDELLVSVEGKTRTSIFKLLENRLTRFNLFSQEFVNIYSPESSFSGIYELLLENSLIQVLKKHSVREKKISENRYIHYEFEPVTPKYFFLYEGEVKEVTRKNILAAFPEQTSLVREKFRIYRNQPRHLQEQSIVNMFESIIQTPKNSSL</sequence>